<dbReference type="AlphaFoldDB" id="A0A815T525"/>
<name>A0A815T525_9BILA</name>
<gene>
    <name evidence="1" type="ORF">RFH988_LOCUS38757</name>
</gene>
<proteinExistence type="predicted"/>
<feature type="non-terminal residue" evidence="1">
    <location>
        <position position="42"/>
    </location>
</feature>
<sequence length="42" mass="4552">MKRAVSTGCAVFGFASDDTPILVFGGMVEYGKYLSDLYKLNS</sequence>
<dbReference type="Proteomes" id="UP000663882">
    <property type="component" value="Unassembled WGS sequence"/>
</dbReference>
<organism evidence="1 2">
    <name type="scientific">Rotaria sordida</name>
    <dbReference type="NCBI Taxonomy" id="392033"/>
    <lineage>
        <taxon>Eukaryota</taxon>
        <taxon>Metazoa</taxon>
        <taxon>Spiralia</taxon>
        <taxon>Gnathifera</taxon>
        <taxon>Rotifera</taxon>
        <taxon>Eurotatoria</taxon>
        <taxon>Bdelloidea</taxon>
        <taxon>Philodinida</taxon>
        <taxon>Philodinidae</taxon>
        <taxon>Rotaria</taxon>
    </lineage>
</organism>
<accession>A0A815T525</accession>
<protein>
    <submittedName>
        <fullName evidence="1">Uncharacterized protein</fullName>
    </submittedName>
</protein>
<dbReference type="OrthoDB" id="10001928at2759"/>
<evidence type="ECO:0000313" key="1">
    <source>
        <dbReference type="EMBL" id="CAF1500862.1"/>
    </source>
</evidence>
<evidence type="ECO:0000313" key="2">
    <source>
        <dbReference type="Proteomes" id="UP000663882"/>
    </source>
</evidence>
<reference evidence="1" key="1">
    <citation type="submission" date="2021-02" db="EMBL/GenBank/DDBJ databases">
        <authorList>
            <person name="Nowell W R."/>
        </authorList>
    </citation>
    <scope>NUCLEOTIDE SEQUENCE</scope>
</reference>
<comment type="caution">
    <text evidence="1">The sequence shown here is derived from an EMBL/GenBank/DDBJ whole genome shotgun (WGS) entry which is preliminary data.</text>
</comment>
<dbReference type="EMBL" id="CAJNOO010010928">
    <property type="protein sequence ID" value="CAF1500862.1"/>
    <property type="molecule type" value="Genomic_DNA"/>
</dbReference>